<accession>A0A0A2VE45</accession>
<organism evidence="2 3">
    <name type="scientific">Beauveria bassiana D1-5</name>
    <dbReference type="NCBI Taxonomy" id="1245745"/>
    <lineage>
        <taxon>Eukaryota</taxon>
        <taxon>Fungi</taxon>
        <taxon>Dikarya</taxon>
        <taxon>Ascomycota</taxon>
        <taxon>Pezizomycotina</taxon>
        <taxon>Sordariomycetes</taxon>
        <taxon>Hypocreomycetidae</taxon>
        <taxon>Hypocreales</taxon>
        <taxon>Cordycipitaceae</taxon>
        <taxon>Beauveria</taxon>
    </lineage>
</organism>
<gene>
    <name evidence="2" type="ORF">BBAD15_g8875</name>
</gene>
<feature type="compositionally biased region" description="Polar residues" evidence="1">
    <location>
        <begin position="74"/>
        <end position="92"/>
    </location>
</feature>
<reference evidence="2 3" key="1">
    <citation type="submission" date="2012-10" db="EMBL/GenBank/DDBJ databases">
        <title>Genome sequencing and analysis of entomopathogenic fungi Beauveria bassiana D1-5.</title>
        <authorList>
            <person name="Li Q."/>
            <person name="Wang L."/>
            <person name="Zhang Z."/>
            <person name="Wang Q."/>
            <person name="Ren J."/>
            <person name="Wang M."/>
            <person name="Xu W."/>
            <person name="Wang J."/>
            <person name="Lu Y."/>
            <person name="Du Q."/>
            <person name="Sun Z."/>
        </authorList>
    </citation>
    <scope>NUCLEOTIDE SEQUENCE [LARGE SCALE GENOMIC DNA]</scope>
    <source>
        <strain evidence="2 3">D1-5</strain>
    </source>
</reference>
<feature type="compositionally biased region" description="Pro residues" evidence="1">
    <location>
        <begin position="243"/>
        <end position="255"/>
    </location>
</feature>
<sequence length="623" mass="68866">MWDVVWTDPDKELVGEHRAKKNRLKQDKEKSSIRSGRDSATTSSSNSSSETPFSFFRSRSGRNAVTLKGKDPNRSPSFSGLATPSLTSTISPFSQTFDSSSQRSSGMVTTAPTSPNKDGLELSSSASKRDTFPSFDECLSQSFGSIDSITANLTSSFLDRSGAEPPNIATLIEILGDLPPRVEIRDAPRVALNNPDSTGKSKEAEGRMPSIEAPFVTPPKLLSRLSGSATHLETALESSVILTPPPRSPRRPAPSPVGINNPVAWRTPSQWAEHGAKQIRKADETVLQKSERVSVIKTEASAIASATQGFRYAAGAPTGMILAKVKQLLTEEAGEGREIGTESPKQHWMLSLLHGLGYIADPDLSQDCRWTPLPPIALVMLLYETKAYATYLSAAHPGTQVYHLIRESPRGSWPHNIQLVRAPPVEATNFPVPASQFQTVYSFSLPSGCPYHMLPNVLSSVNKCLKPGGSFKVTIIDPLPYPETLGHRLRTWVEEHIFPNLEKEARCLEPSRLLPKLLGDAGLRGKGSRRTKVKFFALQENASRCDYHDPDPSIERMYRERRDKAELRTLVGRMFWVEVWGQYCTPAGARWWDDPKIVEECRELGTFWEYHIIDSVKAEQNTG</sequence>
<dbReference type="EMBL" id="ANFO01000909">
    <property type="protein sequence ID" value="KGQ05823.1"/>
    <property type="molecule type" value="Genomic_DNA"/>
</dbReference>
<dbReference type="SUPFAM" id="SSF53335">
    <property type="entry name" value="S-adenosyl-L-methionine-dependent methyltransferases"/>
    <property type="match status" value="1"/>
</dbReference>
<dbReference type="InterPro" id="IPR029063">
    <property type="entry name" value="SAM-dependent_MTases_sf"/>
</dbReference>
<dbReference type="HOGENOM" id="CLU_024652_0_0_1"/>
<feature type="compositionally biased region" description="Basic and acidic residues" evidence="1">
    <location>
        <begin position="24"/>
        <end position="37"/>
    </location>
</feature>
<feature type="compositionally biased region" description="Low complexity" evidence="1">
    <location>
        <begin position="38"/>
        <end position="56"/>
    </location>
</feature>
<protein>
    <submittedName>
        <fullName evidence="2">Uncharacterized protein</fullName>
    </submittedName>
</protein>
<comment type="caution">
    <text evidence="2">The sequence shown here is derived from an EMBL/GenBank/DDBJ whole genome shotgun (WGS) entry which is preliminary data.</text>
</comment>
<evidence type="ECO:0000313" key="3">
    <source>
        <dbReference type="Proteomes" id="UP000030106"/>
    </source>
</evidence>
<feature type="region of interest" description="Disordered" evidence="1">
    <location>
        <begin position="190"/>
        <end position="209"/>
    </location>
</feature>
<dbReference type="Proteomes" id="UP000030106">
    <property type="component" value="Unassembled WGS sequence"/>
</dbReference>
<evidence type="ECO:0000313" key="2">
    <source>
        <dbReference type="EMBL" id="KGQ05823.1"/>
    </source>
</evidence>
<name>A0A0A2VE45_BEABA</name>
<feature type="region of interest" description="Disordered" evidence="1">
    <location>
        <begin position="236"/>
        <end position="262"/>
    </location>
</feature>
<feature type="region of interest" description="Disordered" evidence="1">
    <location>
        <begin position="16"/>
        <end position="128"/>
    </location>
</feature>
<proteinExistence type="predicted"/>
<feature type="compositionally biased region" description="Polar residues" evidence="1">
    <location>
        <begin position="106"/>
        <end position="126"/>
    </location>
</feature>
<evidence type="ECO:0000256" key="1">
    <source>
        <dbReference type="SAM" id="MobiDB-lite"/>
    </source>
</evidence>
<feature type="compositionally biased region" description="Low complexity" evidence="1">
    <location>
        <begin position="93"/>
        <end position="105"/>
    </location>
</feature>
<dbReference type="OrthoDB" id="3902588at2759"/>
<dbReference type="AlphaFoldDB" id="A0A0A2VE45"/>
<dbReference type="eggNOG" id="ENOG502SKZZ">
    <property type="taxonomic scope" value="Eukaryota"/>
</dbReference>